<evidence type="ECO:0000313" key="2">
    <source>
        <dbReference type="EMBL" id="MFD3262731.1"/>
    </source>
</evidence>
<evidence type="ECO:0000313" key="3">
    <source>
        <dbReference type="Proteomes" id="UP001598130"/>
    </source>
</evidence>
<protein>
    <recommendedName>
        <fullName evidence="4">Terminase</fullName>
    </recommendedName>
</protein>
<reference evidence="2 3" key="1">
    <citation type="submission" date="2022-09" db="EMBL/GenBank/DDBJ databases">
        <title>New species of Phenylobacterium.</title>
        <authorList>
            <person name="Mieszkin S."/>
        </authorList>
    </citation>
    <scope>NUCLEOTIDE SEQUENCE [LARGE SCALE GENOMIC DNA]</scope>
    <source>
        <strain evidence="2 3">HK31-G</strain>
    </source>
</reference>
<proteinExistence type="predicted"/>
<dbReference type="RefSeq" id="WP_377367131.1">
    <property type="nucleotide sequence ID" value="NZ_JAOTJD010000002.1"/>
</dbReference>
<evidence type="ECO:0008006" key="4">
    <source>
        <dbReference type="Google" id="ProtNLM"/>
    </source>
</evidence>
<sequence length="476" mass="52928">MNIHYDESRCGSGKTLNALQDMAARPGRYIYAVDRRDQIADRIAALGGFARAANTTPIIMRIASEDGGKFCENVARRIEALPDYYANQEHVIAIITHEGMKSADHSGFAGWEIIIDEDPGFLELVSWNVPAGKVLLESYYELEPAANGVSAIKSKRNTVTAGDIQADDLCKGLLKLHRRVQSGSAYCTLTSWDDLSDSKTPKFAWWSMWDPRKLASYDRASILANNFSKKLSFEVIARKFATEVKLVQLPGPPLQPYVTRDVRIEYFSSTHAASRTVWQNNGDGRNVLNLIEKYVDGNAKDDHLWCANLYKDAFDSRGDKVTPKVAGTNIFRSITDCTVIYSAKASSCEVKMLKAIFGRAVGRQHILTDRETEDLIQIVMRTSLREPDDDRPVTLRVYDHFQAQALENYLVGAGYGFNVTLAHVDVGADAIKVRSVGRPKSDGPRTTSTDRMRKKRAKDKAAAPAKTKPKTRAKAA</sequence>
<gene>
    <name evidence="2" type="ORF">OCL97_02000</name>
</gene>
<evidence type="ECO:0000256" key="1">
    <source>
        <dbReference type="SAM" id="MobiDB-lite"/>
    </source>
</evidence>
<dbReference type="Proteomes" id="UP001598130">
    <property type="component" value="Unassembled WGS sequence"/>
</dbReference>
<keyword evidence="3" id="KW-1185">Reference proteome</keyword>
<accession>A0ABW6CLW2</accession>
<name>A0ABW6CLW2_9CAUL</name>
<feature type="compositionally biased region" description="Basic residues" evidence="1">
    <location>
        <begin position="467"/>
        <end position="476"/>
    </location>
</feature>
<dbReference type="EMBL" id="JAOTJD010000002">
    <property type="protein sequence ID" value="MFD3262731.1"/>
    <property type="molecule type" value="Genomic_DNA"/>
</dbReference>
<organism evidence="2 3">
    <name type="scientific">Phenylobacterium ferrooxidans</name>
    <dbReference type="NCBI Taxonomy" id="2982689"/>
    <lineage>
        <taxon>Bacteria</taxon>
        <taxon>Pseudomonadati</taxon>
        <taxon>Pseudomonadota</taxon>
        <taxon>Alphaproteobacteria</taxon>
        <taxon>Caulobacterales</taxon>
        <taxon>Caulobacteraceae</taxon>
        <taxon>Phenylobacterium</taxon>
    </lineage>
</organism>
<comment type="caution">
    <text evidence="2">The sequence shown here is derived from an EMBL/GenBank/DDBJ whole genome shotgun (WGS) entry which is preliminary data.</text>
</comment>
<feature type="region of interest" description="Disordered" evidence="1">
    <location>
        <begin position="435"/>
        <end position="476"/>
    </location>
</feature>
<feature type="compositionally biased region" description="Basic and acidic residues" evidence="1">
    <location>
        <begin position="439"/>
        <end position="451"/>
    </location>
</feature>